<organism evidence="1 2">
    <name type="scientific">Oryza sativa subsp. japonica</name>
    <name type="common">Rice</name>
    <dbReference type="NCBI Taxonomy" id="39947"/>
    <lineage>
        <taxon>Eukaryota</taxon>
        <taxon>Viridiplantae</taxon>
        <taxon>Streptophyta</taxon>
        <taxon>Embryophyta</taxon>
        <taxon>Tracheophyta</taxon>
        <taxon>Spermatophyta</taxon>
        <taxon>Magnoliopsida</taxon>
        <taxon>Liliopsida</taxon>
        <taxon>Poales</taxon>
        <taxon>Poaceae</taxon>
        <taxon>BOP clade</taxon>
        <taxon>Oryzoideae</taxon>
        <taxon>Oryzeae</taxon>
        <taxon>Oryzinae</taxon>
        <taxon>Oryza</taxon>
        <taxon>Oryza sativa</taxon>
    </lineage>
</organism>
<dbReference type="KEGG" id="dosa:Os06g0571300"/>
<dbReference type="PANTHER" id="PTHR35723">
    <property type="entry name" value="POLYPHOSPHATIDYLINOSITOL PHOSPHATASE"/>
    <property type="match status" value="1"/>
</dbReference>
<dbReference type="Proteomes" id="UP000000763">
    <property type="component" value="Chromosome 6"/>
</dbReference>
<dbReference type="EMBL" id="AP008212">
    <property type="protein sequence ID" value="BAF19829.2"/>
    <property type="molecule type" value="Genomic_DNA"/>
</dbReference>
<name>Q0DBE4_ORYSJ</name>
<feature type="non-terminal residue" evidence="1">
    <location>
        <position position="1"/>
    </location>
</feature>
<evidence type="ECO:0000313" key="1">
    <source>
        <dbReference type="EMBL" id="BAF19829.2"/>
    </source>
</evidence>
<reference evidence="2" key="2">
    <citation type="journal article" date="2008" name="Nucleic Acids Res.">
        <title>The rice annotation project database (RAP-DB): 2008 update.</title>
        <authorList>
            <consortium name="The rice annotation project (RAP)"/>
        </authorList>
    </citation>
    <scope>GENOME REANNOTATION</scope>
    <source>
        <strain evidence="2">cv. Nipponbare</strain>
    </source>
</reference>
<reference evidence="1 2" key="1">
    <citation type="journal article" date="2005" name="Nature">
        <title>The map-based sequence of the rice genome.</title>
        <authorList>
            <consortium name="International rice genome sequencing project (IRGSP)"/>
            <person name="Matsumoto T."/>
            <person name="Wu J."/>
            <person name="Kanamori H."/>
            <person name="Katayose Y."/>
            <person name="Fujisawa M."/>
            <person name="Namiki N."/>
            <person name="Mizuno H."/>
            <person name="Yamamoto K."/>
            <person name="Antonio B.A."/>
            <person name="Baba T."/>
            <person name="Sakata K."/>
            <person name="Nagamura Y."/>
            <person name="Aoki H."/>
            <person name="Arikawa K."/>
            <person name="Arita K."/>
            <person name="Bito T."/>
            <person name="Chiden Y."/>
            <person name="Fujitsuka N."/>
            <person name="Fukunaka R."/>
            <person name="Hamada M."/>
            <person name="Harada C."/>
            <person name="Hayashi A."/>
            <person name="Hijishita S."/>
            <person name="Honda M."/>
            <person name="Hosokawa S."/>
            <person name="Ichikawa Y."/>
            <person name="Idonuma A."/>
            <person name="Iijima M."/>
            <person name="Ikeda M."/>
            <person name="Ikeno M."/>
            <person name="Ito K."/>
            <person name="Ito S."/>
            <person name="Ito T."/>
            <person name="Ito Y."/>
            <person name="Ito Y."/>
            <person name="Iwabuchi A."/>
            <person name="Kamiya K."/>
            <person name="Karasawa W."/>
            <person name="Kurita K."/>
            <person name="Katagiri S."/>
            <person name="Kikuta A."/>
            <person name="Kobayashi H."/>
            <person name="Kobayashi N."/>
            <person name="Machita K."/>
            <person name="Maehara T."/>
            <person name="Masukawa M."/>
            <person name="Mizubayashi T."/>
            <person name="Mukai Y."/>
            <person name="Nagasaki H."/>
            <person name="Nagata Y."/>
            <person name="Naito S."/>
            <person name="Nakashima M."/>
            <person name="Nakama Y."/>
            <person name="Nakamichi Y."/>
            <person name="Nakamura M."/>
            <person name="Meguro A."/>
            <person name="Negishi M."/>
            <person name="Ohta I."/>
            <person name="Ohta T."/>
            <person name="Okamoto M."/>
            <person name="Ono N."/>
            <person name="Saji S."/>
            <person name="Sakaguchi M."/>
            <person name="Sakai K."/>
            <person name="Shibata M."/>
            <person name="Shimokawa T."/>
            <person name="Song J."/>
            <person name="Takazaki Y."/>
            <person name="Terasawa K."/>
            <person name="Tsugane M."/>
            <person name="Tsuji K."/>
            <person name="Ueda S."/>
            <person name="Waki K."/>
            <person name="Yamagata H."/>
            <person name="Yamamoto M."/>
            <person name="Yamamoto S."/>
            <person name="Yamane H."/>
            <person name="Yoshiki S."/>
            <person name="Yoshihara R."/>
            <person name="Yukawa K."/>
            <person name="Zhong H."/>
            <person name="Yano M."/>
            <person name="Yuan Q."/>
            <person name="Ouyang S."/>
            <person name="Liu J."/>
            <person name="Jones K.M."/>
            <person name="Gansberger K."/>
            <person name="Moffat K."/>
            <person name="Hill J."/>
            <person name="Bera J."/>
            <person name="Fadrosh D."/>
            <person name="Jin S."/>
            <person name="Johri S."/>
            <person name="Kim M."/>
            <person name="Overton L."/>
            <person name="Reardon M."/>
            <person name="Tsitrin T."/>
            <person name="Vuong H."/>
            <person name="Weaver B."/>
            <person name="Ciecko A."/>
            <person name="Tallon L."/>
            <person name="Jackson J."/>
            <person name="Pai G."/>
            <person name="Aken S.V."/>
            <person name="Utterback T."/>
            <person name="Reidmuller S."/>
            <person name="Feldblyum T."/>
            <person name="Hsiao J."/>
            <person name="Zismann V."/>
            <person name="Iobst S."/>
            <person name="de Vazeille A.R."/>
            <person name="Buell C.R."/>
            <person name="Ying K."/>
            <person name="Li Y."/>
            <person name="Lu T."/>
            <person name="Huang Y."/>
            <person name="Zhao Q."/>
            <person name="Feng Q."/>
            <person name="Zhang L."/>
            <person name="Zhu J."/>
            <person name="Weng Q."/>
            <person name="Mu J."/>
            <person name="Lu Y."/>
            <person name="Fan D."/>
            <person name="Liu Y."/>
            <person name="Guan J."/>
            <person name="Zhang Y."/>
            <person name="Yu S."/>
            <person name="Liu X."/>
            <person name="Zhang Y."/>
            <person name="Hong G."/>
            <person name="Han B."/>
            <person name="Choisne N."/>
            <person name="Demange N."/>
            <person name="Orjeda G."/>
            <person name="Samain S."/>
            <person name="Cattolico L."/>
            <person name="Pelletier E."/>
            <person name="Couloux A."/>
            <person name="Segurens B."/>
            <person name="Wincker P."/>
            <person name="D'Hont A."/>
            <person name="Scarpelli C."/>
            <person name="Weissenbach J."/>
            <person name="Salanoubat M."/>
            <person name="Quetier F."/>
            <person name="Yu Y."/>
            <person name="Kim H.R."/>
            <person name="Rambo T."/>
            <person name="Currie J."/>
            <person name="Collura K."/>
            <person name="Luo M."/>
            <person name="Yang T."/>
            <person name="Ammiraju J.S.S."/>
            <person name="Engler F."/>
            <person name="Soderlund C."/>
            <person name="Wing R.A."/>
            <person name="Palmer L.E."/>
            <person name="de la Bastide M."/>
            <person name="Spiegel L."/>
            <person name="Nascimento L."/>
            <person name="Zutavern T."/>
            <person name="O'Shaughnessy A."/>
            <person name="Dike S."/>
            <person name="Dedhia N."/>
            <person name="Preston R."/>
            <person name="Balija V."/>
            <person name="McCombie W.R."/>
            <person name="Chow T."/>
            <person name="Chen H."/>
            <person name="Chung M."/>
            <person name="Chen C."/>
            <person name="Shaw J."/>
            <person name="Wu H."/>
            <person name="Hsiao K."/>
            <person name="Chao Y."/>
            <person name="Chu M."/>
            <person name="Cheng C."/>
            <person name="Hour A."/>
            <person name="Lee P."/>
            <person name="Lin S."/>
            <person name="Lin Y."/>
            <person name="Liou J."/>
            <person name="Liu S."/>
            <person name="Hsing Y."/>
            <person name="Raghuvanshi S."/>
            <person name="Mohanty A."/>
            <person name="Bharti A.K."/>
            <person name="Gaur A."/>
            <person name="Gupta V."/>
            <person name="Kumar D."/>
            <person name="Ravi V."/>
            <person name="Vij S."/>
            <person name="Kapur A."/>
            <person name="Khurana P."/>
            <person name="Khurana P."/>
            <person name="Khurana J.P."/>
            <person name="Tyagi A.K."/>
            <person name="Gaikwad K."/>
            <person name="Singh A."/>
            <person name="Dalal V."/>
            <person name="Srivastava S."/>
            <person name="Dixit A."/>
            <person name="Pal A.K."/>
            <person name="Ghazi I.A."/>
            <person name="Yadav M."/>
            <person name="Pandit A."/>
            <person name="Bhargava A."/>
            <person name="Sureshbabu K."/>
            <person name="Batra K."/>
            <person name="Sharma T.R."/>
            <person name="Mohapatra T."/>
            <person name="Singh N.K."/>
            <person name="Messing J."/>
            <person name="Nelson A.B."/>
            <person name="Fuks G."/>
            <person name="Kavchok S."/>
            <person name="Keizer G."/>
            <person name="Linton E."/>
            <person name="Llaca V."/>
            <person name="Song R."/>
            <person name="Tanyolac B."/>
            <person name="Young S."/>
            <person name="Ho-Il K."/>
            <person name="Hahn J.H."/>
            <person name="Sangsakoo G."/>
            <person name="Vanavichit A."/>
            <person name="de Mattos Luiz.A.T."/>
            <person name="Zimmer P.D."/>
            <person name="Malone G."/>
            <person name="Dellagostin O."/>
            <person name="de Oliveira A.C."/>
            <person name="Bevan M."/>
            <person name="Bancroft I."/>
            <person name="Minx P."/>
            <person name="Cordum H."/>
            <person name="Wilson R."/>
            <person name="Cheng Z."/>
            <person name="Jin W."/>
            <person name="Jiang J."/>
            <person name="Leong S.A."/>
            <person name="Iwama H."/>
            <person name="Gojobori T."/>
            <person name="Itoh T."/>
            <person name="Niimura Y."/>
            <person name="Fujii Y."/>
            <person name="Habara T."/>
            <person name="Sakai H."/>
            <person name="Sato Y."/>
            <person name="Wilson G."/>
            <person name="Kumar K."/>
            <person name="McCouch S."/>
            <person name="Juretic N."/>
            <person name="Hoen D."/>
            <person name="Wright S."/>
            <person name="Bruskiewich R."/>
            <person name="Bureau T."/>
            <person name="Miyao A."/>
            <person name="Hirochika H."/>
            <person name="Nishikawa T."/>
            <person name="Kadowaki K."/>
            <person name="Sugiura M."/>
            <person name="Burr B."/>
            <person name="Sasaki T."/>
        </authorList>
    </citation>
    <scope>NUCLEOTIDE SEQUENCE [LARGE SCALE GENOMIC DNA]</scope>
    <source>
        <strain evidence="2">cv. Nipponbare</strain>
    </source>
</reference>
<evidence type="ECO:0000313" key="2">
    <source>
        <dbReference type="Proteomes" id="UP000000763"/>
    </source>
</evidence>
<gene>
    <name evidence="1" type="ordered locus">Os06g0571300</name>
</gene>
<sequence>YVFLFIEPLQVSMPRSNVIILTDPNSKLTHGSAVILPIEGNYSRGNLMFQRIRSYIVSLCLNVLFILPTSLNV</sequence>
<dbReference type="AlphaFoldDB" id="Q0DBE4"/>
<protein>
    <submittedName>
        <fullName evidence="1">Os06g0571300 protein</fullName>
    </submittedName>
</protein>
<accession>Q0DBE4</accession>
<proteinExistence type="predicted"/>